<reference evidence="1 2" key="1">
    <citation type="submission" date="2020-08" db="EMBL/GenBank/DDBJ databases">
        <title>Sequencing the genomes of 1000 actinobacteria strains.</title>
        <authorList>
            <person name="Klenk H.-P."/>
        </authorList>
    </citation>
    <scope>NUCLEOTIDE SEQUENCE [LARGE SCALE GENOMIC DNA]</scope>
    <source>
        <strain evidence="1 2">DSM 28967</strain>
    </source>
</reference>
<proteinExistence type="predicted"/>
<dbReference type="AlphaFoldDB" id="A0A7W9J6H2"/>
<protein>
    <submittedName>
        <fullName evidence="1">Uncharacterized protein</fullName>
    </submittedName>
</protein>
<accession>A0A7W9J6H2</accession>
<sequence length="138" mass="15474">MPVDIEEFTLAFNRARDRVRGVADADVAAEQARLRALVPSDASADERRWTGELIDSLAVPSPPAKEWSELYHEAGRIHESAYPVQGTVAEQIAALEAARRKIWQIADRAGEDEAPHIRAMTRVLEHLEEELRNPTWPA</sequence>
<evidence type="ECO:0000313" key="1">
    <source>
        <dbReference type="EMBL" id="MBB5836486.1"/>
    </source>
</evidence>
<gene>
    <name evidence="1" type="ORF">HDA39_003220</name>
</gene>
<dbReference type="EMBL" id="JACHMY010000001">
    <property type="protein sequence ID" value="MBB5836486.1"/>
    <property type="molecule type" value="Genomic_DNA"/>
</dbReference>
<organism evidence="1 2">
    <name type="scientific">Kribbella italica</name>
    <dbReference type="NCBI Taxonomy" id="1540520"/>
    <lineage>
        <taxon>Bacteria</taxon>
        <taxon>Bacillati</taxon>
        <taxon>Actinomycetota</taxon>
        <taxon>Actinomycetes</taxon>
        <taxon>Propionibacteriales</taxon>
        <taxon>Kribbellaceae</taxon>
        <taxon>Kribbella</taxon>
    </lineage>
</organism>
<evidence type="ECO:0000313" key="2">
    <source>
        <dbReference type="Proteomes" id="UP000549971"/>
    </source>
</evidence>
<keyword evidence="2" id="KW-1185">Reference proteome</keyword>
<dbReference type="RefSeq" id="WP_184795994.1">
    <property type="nucleotide sequence ID" value="NZ_JACHMY010000001.1"/>
</dbReference>
<comment type="caution">
    <text evidence="1">The sequence shown here is derived from an EMBL/GenBank/DDBJ whole genome shotgun (WGS) entry which is preliminary data.</text>
</comment>
<dbReference type="Proteomes" id="UP000549971">
    <property type="component" value="Unassembled WGS sequence"/>
</dbReference>
<name>A0A7W9J6H2_9ACTN</name>